<keyword evidence="1" id="KW-0472">Membrane</keyword>
<dbReference type="Proteomes" id="UP000297739">
    <property type="component" value="Unassembled WGS sequence"/>
</dbReference>
<reference evidence="2 3" key="1">
    <citation type="submission" date="2019-04" db="EMBL/GenBank/DDBJ databases">
        <authorList>
            <person name="Feng G."/>
            <person name="Zhang J."/>
            <person name="Zhu H."/>
        </authorList>
    </citation>
    <scope>NUCLEOTIDE SEQUENCE [LARGE SCALE GENOMIC DNA]</scope>
    <source>
        <strain evidence="2 3">JCM 17223</strain>
    </source>
</reference>
<protein>
    <submittedName>
        <fullName evidence="2">Uncharacterized protein</fullName>
    </submittedName>
</protein>
<sequence length="133" mass="15728">MYKFLFYKIYCIFKAINEEGWEHIKALIAINALGIMICIDFMIWWIIITKNDINLVFSDVNISITAFTVVIINYRFFLHDQKWKNIVKEFEDNPNYNNKKGNLLAALFVIGIIVSMVLSFYCFSQVEWALYDS</sequence>
<keyword evidence="1" id="KW-1133">Transmembrane helix</keyword>
<evidence type="ECO:0000256" key="1">
    <source>
        <dbReference type="SAM" id="Phobius"/>
    </source>
</evidence>
<dbReference type="EMBL" id="SRLD01000050">
    <property type="protein sequence ID" value="TGE13823.1"/>
    <property type="molecule type" value="Genomic_DNA"/>
</dbReference>
<organism evidence="2 3">
    <name type="scientific">Hymenobacter elongatus</name>
    <dbReference type="NCBI Taxonomy" id="877208"/>
    <lineage>
        <taxon>Bacteria</taxon>
        <taxon>Pseudomonadati</taxon>
        <taxon>Bacteroidota</taxon>
        <taxon>Cytophagia</taxon>
        <taxon>Cytophagales</taxon>
        <taxon>Hymenobacteraceae</taxon>
        <taxon>Hymenobacter</taxon>
    </lineage>
</organism>
<accession>A0A4Z0PFP8</accession>
<dbReference type="RefSeq" id="WP_135499380.1">
    <property type="nucleotide sequence ID" value="NZ_SRLD01000050.1"/>
</dbReference>
<name>A0A4Z0PFP8_9BACT</name>
<feature type="transmembrane region" description="Helical" evidence="1">
    <location>
        <begin position="60"/>
        <end position="78"/>
    </location>
</feature>
<evidence type="ECO:0000313" key="2">
    <source>
        <dbReference type="EMBL" id="TGE13823.1"/>
    </source>
</evidence>
<dbReference type="AlphaFoldDB" id="A0A4Z0PFP8"/>
<gene>
    <name evidence="2" type="ORF">E5J99_18895</name>
</gene>
<keyword evidence="1" id="KW-0812">Transmembrane</keyword>
<comment type="caution">
    <text evidence="2">The sequence shown here is derived from an EMBL/GenBank/DDBJ whole genome shotgun (WGS) entry which is preliminary data.</text>
</comment>
<dbReference type="OrthoDB" id="1432934at2"/>
<keyword evidence="3" id="KW-1185">Reference proteome</keyword>
<proteinExistence type="predicted"/>
<feature type="transmembrane region" description="Helical" evidence="1">
    <location>
        <begin position="26"/>
        <end position="48"/>
    </location>
</feature>
<evidence type="ECO:0000313" key="3">
    <source>
        <dbReference type="Proteomes" id="UP000297739"/>
    </source>
</evidence>
<feature type="transmembrane region" description="Helical" evidence="1">
    <location>
        <begin position="103"/>
        <end position="126"/>
    </location>
</feature>